<protein>
    <submittedName>
        <fullName evidence="1">Uncharacterized protein</fullName>
    </submittedName>
</protein>
<gene>
    <name evidence="1" type="ORF">KXQ929_LOCUS38440</name>
</gene>
<comment type="caution">
    <text evidence="1">The sequence shown here is derived from an EMBL/GenBank/DDBJ whole genome shotgun (WGS) entry which is preliminary data.</text>
</comment>
<dbReference type="AlphaFoldDB" id="A0A820A323"/>
<accession>A0A820A323</accession>
<sequence>MPRIKRSVKNSLISLPSDWSTTWCEHIHENYVAISVIRETGFIEMNTYKVFIKISDAFSNICYQADL</sequence>
<name>A0A820A323_9BILA</name>
<proteinExistence type="predicted"/>
<evidence type="ECO:0000313" key="2">
    <source>
        <dbReference type="Proteomes" id="UP000663868"/>
    </source>
</evidence>
<evidence type="ECO:0000313" key="1">
    <source>
        <dbReference type="EMBL" id="CAF4171860.1"/>
    </source>
</evidence>
<dbReference type="EMBL" id="CAJOBB010006857">
    <property type="protein sequence ID" value="CAF4171860.1"/>
    <property type="molecule type" value="Genomic_DNA"/>
</dbReference>
<dbReference type="Proteomes" id="UP000663868">
    <property type="component" value="Unassembled WGS sequence"/>
</dbReference>
<reference evidence="1" key="1">
    <citation type="submission" date="2021-02" db="EMBL/GenBank/DDBJ databases">
        <authorList>
            <person name="Nowell W R."/>
        </authorList>
    </citation>
    <scope>NUCLEOTIDE SEQUENCE</scope>
</reference>
<organism evidence="1 2">
    <name type="scientific">Adineta steineri</name>
    <dbReference type="NCBI Taxonomy" id="433720"/>
    <lineage>
        <taxon>Eukaryota</taxon>
        <taxon>Metazoa</taxon>
        <taxon>Spiralia</taxon>
        <taxon>Gnathifera</taxon>
        <taxon>Rotifera</taxon>
        <taxon>Eurotatoria</taxon>
        <taxon>Bdelloidea</taxon>
        <taxon>Adinetida</taxon>
        <taxon>Adinetidae</taxon>
        <taxon>Adineta</taxon>
    </lineage>
</organism>